<keyword evidence="1" id="KW-0472">Membrane</keyword>
<proteinExistence type="predicted"/>
<evidence type="ECO:0000256" key="1">
    <source>
        <dbReference type="SAM" id="Phobius"/>
    </source>
</evidence>
<reference evidence="2" key="1">
    <citation type="journal article" date="2020" name="Nature">
        <title>Giant virus diversity and host interactions through global metagenomics.</title>
        <authorList>
            <person name="Schulz F."/>
            <person name="Roux S."/>
            <person name="Paez-Espino D."/>
            <person name="Jungbluth S."/>
            <person name="Walsh D.A."/>
            <person name="Denef V.J."/>
            <person name="McMahon K.D."/>
            <person name="Konstantinidis K.T."/>
            <person name="Eloe-Fadrosh E.A."/>
            <person name="Kyrpides N.C."/>
            <person name="Woyke T."/>
        </authorList>
    </citation>
    <scope>NUCLEOTIDE SEQUENCE</scope>
    <source>
        <strain evidence="2">GVMAG-S-1035085-51</strain>
    </source>
</reference>
<name>A0A6C0M150_9ZZZZ</name>
<organism evidence="2">
    <name type="scientific">viral metagenome</name>
    <dbReference type="NCBI Taxonomy" id="1070528"/>
    <lineage>
        <taxon>unclassified sequences</taxon>
        <taxon>metagenomes</taxon>
        <taxon>organismal metagenomes</taxon>
    </lineage>
</organism>
<keyword evidence="1" id="KW-1133">Transmembrane helix</keyword>
<sequence>MGVFTRLVNSFKSIDPKTVDESILKDVVAGKPINKTINNINYENVIFTQQGNTLLPSNGIIKTPTDNLELTNVSWSNSKPKQGSFTNLTTSEKDVYENITYNPDGSINNGRIIEIDAQGKVFDYQYKDSKLTKAPLTPEASAANIKLIEANNATGWKQYISPTLKTVAAGGTLAGSFLLLNQLKSFFDNEEARQAAQQCIAEEYNNCNTSSTPPNTCEINCPIPQGEKEWYDCYKSNYLELRNNGTDDAKAQEMAREKCADKESSICPPLVPQSLCNGLGSFFKGMGSLKNYIMYGIYAFIFIIIIIIFFKLFG</sequence>
<feature type="transmembrane region" description="Helical" evidence="1">
    <location>
        <begin position="292"/>
        <end position="313"/>
    </location>
</feature>
<protein>
    <submittedName>
        <fullName evidence="2">Uncharacterized protein</fullName>
    </submittedName>
</protein>
<keyword evidence="1" id="KW-0812">Transmembrane</keyword>
<evidence type="ECO:0000313" key="2">
    <source>
        <dbReference type="EMBL" id="QHU35721.1"/>
    </source>
</evidence>
<accession>A0A6C0M150</accession>
<dbReference type="AlphaFoldDB" id="A0A6C0M150"/>
<dbReference type="EMBL" id="MN740611">
    <property type="protein sequence ID" value="QHU35721.1"/>
    <property type="molecule type" value="Genomic_DNA"/>
</dbReference>